<proteinExistence type="predicted"/>
<evidence type="ECO:0000256" key="1">
    <source>
        <dbReference type="SAM" id="MobiDB-lite"/>
    </source>
</evidence>
<organism evidence="2 3">
    <name type="scientific">Pleuronectes platessa</name>
    <name type="common">European plaice</name>
    <dbReference type="NCBI Taxonomy" id="8262"/>
    <lineage>
        <taxon>Eukaryota</taxon>
        <taxon>Metazoa</taxon>
        <taxon>Chordata</taxon>
        <taxon>Craniata</taxon>
        <taxon>Vertebrata</taxon>
        <taxon>Euteleostomi</taxon>
        <taxon>Actinopterygii</taxon>
        <taxon>Neopterygii</taxon>
        <taxon>Teleostei</taxon>
        <taxon>Neoteleostei</taxon>
        <taxon>Acanthomorphata</taxon>
        <taxon>Carangaria</taxon>
        <taxon>Pleuronectiformes</taxon>
        <taxon>Pleuronectoidei</taxon>
        <taxon>Pleuronectidae</taxon>
        <taxon>Pleuronectes</taxon>
    </lineage>
</organism>
<sequence>MRQGETLDLFPKESSVCFTGHQDGKTQGERLYGKPRPGEDHRRLRTGAKARVPAARCGGVDLRRRAAPPRTARQCYCSCDQPPSSSSSSSSPDSHFRVRVFHAPTSKPMSTQRLDSTTRTFREEACEVPPNEKSLLKALPTVQSSIPCILVEIRSPVGLHWECDCQSWLPPSCEATVKDGGQAHDNGTPRGGCHTGAMASLTEGCLSFRLLTSPLLAAGSDAARLRQPDELRVDETQHYAEGLGGVLGGVVSLDSHHNAQ</sequence>
<feature type="compositionally biased region" description="Basic and acidic residues" evidence="1">
    <location>
        <begin position="22"/>
        <end position="41"/>
    </location>
</feature>
<name>A0A9N7YJU9_PLEPL</name>
<feature type="region of interest" description="Disordered" evidence="1">
    <location>
        <begin position="18"/>
        <end position="41"/>
    </location>
</feature>
<evidence type="ECO:0000313" key="3">
    <source>
        <dbReference type="Proteomes" id="UP001153269"/>
    </source>
</evidence>
<evidence type="ECO:0000313" key="2">
    <source>
        <dbReference type="EMBL" id="CAB1426829.1"/>
    </source>
</evidence>
<gene>
    <name evidence="2" type="ORF">PLEPLA_LOCUS14767</name>
</gene>
<accession>A0A9N7YJU9</accession>
<reference evidence="2" key="1">
    <citation type="submission" date="2020-03" db="EMBL/GenBank/DDBJ databases">
        <authorList>
            <person name="Weist P."/>
        </authorList>
    </citation>
    <scope>NUCLEOTIDE SEQUENCE</scope>
</reference>
<dbReference type="Proteomes" id="UP001153269">
    <property type="component" value="Unassembled WGS sequence"/>
</dbReference>
<keyword evidence="3" id="KW-1185">Reference proteome</keyword>
<protein>
    <submittedName>
        <fullName evidence="2">Uncharacterized protein</fullName>
    </submittedName>
</protein>
<comment type="caution">
    <text evidence="2">The sequence shown here is derived from an EMBL/GenBank/DDBJ whole genome shotgun (WGS) entry which is preliminary data.</text>
</comment>
<dbReference type="AlphaFoldDB" id="A0A9N7YJU9"/>
<dbReference type="EMBL" id="CADEAL010000921">
    <property type="protein sequence ID" value="CAB1426829.1"/>
    <property type="molecule type" value="Genomic_DNA"/>
</dbReference>